<sequence length="140" mass="16527">MIKYEENIDKISIVYTTNAVIVCCILDNNTMKSINRRFEIRFPLTSPTYTYQMFNYTIHASKAKYPTLRTQKYCRMHLHCNSVLSTCPTFTSHQYPFVAAYYYFDEFVELKGAYTETLQNPRELQRGIIRIKYNLNTAGN</sequence>
<protein>
    <submittedName>
        <fullName evidence="1">Uncharacterized protein</fullName>
    </submittedName>
</protein>
<proteinExistence type="predicted"/>
<organism evidence="1 2">
    <name type="scientific">Glossina pallidipes</name>
    <name type="common">Tsetse fly</name>
    <dbReference type="NCBI Taxonomy" id="7398"/>
    <lineage>
        <taxon>Eukaryota</taxon>
        <taxon>Metazoa</taxon>
        <taxon>Ecdysozoa</taxon>
        <taxon>Arthropoda</taxon>
        <taxon>Hexapoda</taxon>
        <taxon>Insecta</taxon>
        <taxon>Pterygota</taxon>
        <taxon>Neoptera</taxon>
        <taxon>Endopterygota</taxon>
        <taxon>Diptera</taxon>
        <taxon>Brachycera</taxon>
        <taxon>Muscomorpha</taxon>
        <taxon>Hippoboscoidea</taxon>
        <taxon>Glossinidae</taxon>
        <taxon>Glossina</taxon>
    </lineage>
</organism>
<dbReference type="VEuPathDB" id="VectorBase:GPAI043156"/>
<dbReference type="Proteomes" id="UP000092445">
    <property type="component" value="Unassembled WGS sequence"/>
</dbReference>
<accession>A0A1B0AEG9</accession>
<dbReference type="EnsemblMetazoa" id="GPAI043156-RA">
    <property type="protein sequence ID" value="GPAI043156-PA"/>
    <property type="gene ID" value="GPAI043156"/>
</dbReference>
<evidence type="ECO:0000313" key="2">
    <source>
        <dbReference type="Proteomes" id="UP000092445"/>
    </source>
</evidence>
<reference evidence="1" key="2">
    <citation type="submission" date="2020-05" db="UniProtKB">
        <authorList>
            <consortium name="EnsemblMetazoa"/>
        </authorList>
    </citation>
    <scope>IDENTIFICATION</scope>
    <source>
        <strain evidence="1">IAEA</strain>
    </source>
</reference>
<dbReference type="AlphaFoldDB" id="A0A1B0AEG9"/>
<keyword evidence="2" id="KW-1185">Reference proteome</keyword>
<name>A0A1B0AEG9_GLOPL</name>
<reference evidence="2" key="1">
    <citation type="submission" date="2014-03" db="EMBL/GenBank/DDBJ databases">
        <authorList>
            <person name="Aksoy S."/>
            <person name="Warren W."/>
            <person name="Wilson R.K."/>
        </authorList>
    </citation>
    <scope>NUCLEOTIDE SEQUENCE [LARGE SCALE GENOMIC DNA]</scope>
    <source>
        <strain evidence="2">IAEA</strain>
    </source>
</reference>
<evidence type="ECO:0000313" key="1">
    <source>
        <dbReference type="EnsemblMetazoa" id="GPAI043156-PA"/>
    </source>
</evidence>